<keyword evidence="1" id="KW-0808">Transferase</keyword>
<comment type="caution">
    <text evidence="2">The sequence shown here is derived from an EMBL/GenBank/DDBJ whole genome shotgun (WGS) entry which is preliminary data.</text>
</comment>
<comment type="function">
    <text evidence="1">E3 ubiquitin-protein ligase. Component of the ribosome quality control complex (RQC), a ribosome-associated complex that mediates ubiquitination and extraction of incompletely synthesized nascent chains for proteasomal degradation.</text>
</comment>
<dbReference type="GO" id="GO:0005829">
    <property type="term" value="C:cytosol"/>
    <property type="evidence" value="ECO:0007669"/>
    <property type="project" value="UniProtKB-UniRule"/>
</dbReference>
<dbReference type="EMBL" id="CM035409">
    <property type="protein sequence ID" value="KAH7440164.1"/>
    <property type="molecule type" value="Genomic_DNA"/>
</dbReference>
<dbReference type="Proteomes" id="UP000825935">
    <property type="component" value="Chromosome 4"/>
</dbReference>
<keyword evidence="1" id="KW-0863">Zinc-finger</keyword>
<organism evidence="2 3">
    <name type="scientific">Ceratopteris richardii</name>
    <name type="common">Triangle waterfern</name>
    <dbReference type="NCBI Taxonomy" id="49495"/>
    <lineage>
        <taxon>Eukaryota</taxon>
        <taxon>Viridiplantae</taxon>
        <taxon>Streptophyta</taxon>
        <taxon>Embryophyta</taxon>
        <taxon>Tracheophyta</taxon>
        <taxon>Polypodiopsida</taxon>
        <taxon>Polypodiidae</taxon>
        <taxon>Polypodiales</taxon>
        <taxon>Pteridineae</taxon>
        <taxon>Pteridaceae</taxon>
        <taxon>Parkerioideae</taxon>
        <taxon>Ceratopteris</taxon>
    </lineage>
</organism>
<dbReference type="PANTHER" id="PTHR12389:SF0">
    <property type="entry name" value="E3 UBIQUITIN-PROTEIN LIGASE LISTERIN"/>
    <property type="match status" value="1"/>
</dbReference>
<keyword evidence="1" id="KW-0833">Ubl conjugation pathway</keyword>
<dbReference type="GO" id="GO:0072344">
    <property type="term" value="P:rescue of stalled ribosome"/>
    <property type="evidence" value="ECO:0007669"/>
    <property type="project" value="UniProtKB-UniRule"/>
</dbReference>
<protein>
    <recommendedName>
        <fullName evidence="1">E3 ubiquitin-protein ligase listerin</fullName>
        <ecNumber evidence="1">2.3.2.27</ecNumber>
    </recommendedName>
    <alternativeName>
        <fullName evidence="1">RING-type E3 ubiquitin transferase listerin</fullName>
    </alternativeName>
</protein>
<keyword evidence="3" id="KW-1185">Reference proteome</keyword>
<dbReference type="AlphaFoldDB" id="A0A8T2V2Y8"/>
<reference evidence="2" key="1">
    <citation type="submission" date="2021-08" db="EMBL/GenBank/DDBJ databases">
        <title>WGS assembly of Ceratopteris richardii.</title>
        <authorList>
            <person name="Marchant D.B."/>
            <person name="Chen G."/>
            <person name="Jenkins J."/>
            <person name="Shu S."/>
            <person name="Leebens-Mack J."/>
            <person name="Grimwood J."/>
            <person name="Schmutz J."/>
            <person name="Soltis P."/>
            <person name="Soltis D."/>
            <person name="Chen Z.-H."/>
        </authorList>
    </citation>
    <scope>NUCLEOTIDE SEQUENCE</scope>
    <source>
        <strain evidence="2">Whitten #5841</strain>
        <tissue evidence="2">Leaf</tissue>
    </source>
</reference>
<dbReference type="GO" id="GO:1990112">
    <property type="term" value="C:RQC complex"/>
    <property type="evidence" value="ECO:0007669"/>
    <property type="project" value="UniProtKB-UniRule"/>
</dbReference>
<evidence type="ECO:0000313" key="3">
    <source>
        <dbReference type="Proteomes" id="UP000825935"/>
    </source>
</evidence>
<comment type="pathway">
    <text evidence="1">Protein modification; protein ubiquitination.</text>
</comment>
<accession>A0A8T2V2Y8</accession>
<dbReference type="GO" id="GO:0061630">
    <property type="term" value="F:ubiquitin protein ligase activity"/>
    <property type="evidence" value="ECO:0007669"/>
    <property type="project" value="UniProtKB-UniRule"/>
</dbReference>
<dbReference type="GO" id="GO:1990116">
    <property type="term" value="P:ribosome-associated ubiquitin-dependent protein catabolic process"/>
    <property type="evidence" value="ECO:0007669"/>
    <property type="project" value="UniProtKB-UniRule"/>
</dbReference>
<dbReference type="GO" id="GO:0008270">
    <property type="term" value="F:zinc ion binding"/>
    <property type="evidence" value="ECO:0007669"/>
    <property type="project" value="UniProtKB-KW"/>
</dbReference>
<keyword evidence="1" id="KW-0479">Metal-binding</keyword>
<proteinExistence type="inferred from homology"/>
<gene>
    <name evidence="2" type="ORF">KP509_04G094400</name>
</gene>
<dbReference type="GO" id="GO:0043023">
    <property type="term" value="F:ribosomal large subunit binding"/>
    <property type="evidence" value="ECO:0007669"/>
    <property type="project" value="TreeGrafter"/>
</dbReference>
<dbReference type="InterPro" id="IPR039795">
    <property type="entry name" value="LTN1/Rkr1"/>
</dbReference>
<sequence>MKSLNHLDECSAENIFAAEVVHDVIKTISLVLDSECSRNLTSNARALTQQILVQCIRYTVLEGSGHAEKIAFSCANWLSAIMDRLCVETCDSQHVLDWLLEPAYAWPLCATSSRKSESISENKSSQHADYQESRHGYFAAFIDEVASLLGWKVVIASTNTFDTERRLPMDKGKYPESDSKYRIWLLIEMLCTWYWPGGSAVGTLLPFLVSCMDGMAKGCEVSIIDNVDEVTFP</sequence>
<comment type="catalytic activity">
    <reaction evidence="1">
        <text>S-ubiquitinyl-[E2 ubiquitin-conjugating enzyme]-L-cysteine + [acceptor protein]-L-lysine = [E2 ubiquitin-conjugating enzyme]-L-cysteine + N(6)-ubiquitinyl-[acceptor protein]-L-lysine.</text>
        <dbReference type="EC" id="2.3.2.27"/>
    </reaction>
</comment>
<name>A0A8T2V2Y8_CERRI</name>
<evidence type="ECO:0000313" key="2">
    <source>
        <dbReference type="EMBL" id="KAH7440164.1"/>
    </source>
</evidence>
<comment type="subunit">
    <text evidence="1">Component of the ribosome quality control complex (RQC).</text>
</comment>
<evidence type="ECO:0000256" key="1">
    <source>
        <dbReference type="RuleBase" id="RU367090"/>
    </source>
</evidence>
<comment type="similarity">
    <text evidence="1">Belongs to the LTN1 family.</text>
</comment>
<dbReference type="OrthoDB" id="6108at2759"/>
<dbReference type="EC" id="2.3.2.27" evidence="1"/>
<keyword evidence="1" id="KW-0862">Zinc</keyword>
<dbReference type="PANTHER" id="PTHR12389">
    <property type="entry name" value="ZINC FINGER PROTEIN 294"/>
    <property type="match status" value="1"/>
</dbReference>